<reference evidence="1 2" key="1">
    <citation type="submission" date="2019-08" db="EMBL/GenBank/DDBJ databases">
        <authorList>
            <person name="Alioto T."/>
            <person name="Alioto T."/>
            <person name="Gomez Garrido J."/>
        </authorList>
    </citation>
    <scope>NUCLEOTIDE SEQUENCE [LARGE SCALE GENOMIC DNA]</scope>
</reference>
<dbReference type="OrthoDB" id="6618563at2759"/>
<accession>A0A5E4N1A4</accession>
<gene>
    <name evidence="1" type="ORF">CINCED_3A000717</name>
</gene>
<keyword evidence="2" id="KW-1185">Reference proteome</keyword>
<evidence type="ECO:0000313" key="1">
    <source>
        <dbReference type="EMBL" id="VVC38458.1"/>
    </source>
</evidence>
<name>A0A5E4N1A4_9HEMI</name>
<evidence type="ECO:0000313" key="2">
    <source>
        <dbReference type="Proteomes" id="UP000325440"/>
    </source>
</evidence>
<protein>
    <submittedName>
        <fullName evidence="1">Uncharacterized protein</fullName>
    </submittedName>
</protein>
<organism evidence="1 2">
    <name type="scientific">Cinara cedri</name>
    <dbReference type="NCBI Taxonomy" id="506608"/>
    <lineage>
        <taxon>Eukaryota</taxon>
        <taxon>Metazoa</taxon>
        <taxon>Ecdysozoa</taxon>
        <taxon>Arthropoda</taxon>
        <taxon>Hexapoda</taxon>
        <taxon>Insecta</taxon>
        <taxon>Pterygota</taxon>
        <taxon>Neoptera</taxon>
        <taxon>Paraneoptera</taxon>
        <taxon>Hemiptera</taxon>
        <taxon>Sternorrhyncha</taxon>
        <taxon>Aphidomorpha</taxon>
        <taxon>Aphidoidea</taxon>
        <taxon>Aphididae</taxon>
        <taxon>Lachninae</taxon>
        <taxon>Cinara</taxon>
    </lineage>
</organism>
<sequence length="54" mass="5914">MRTYLSTGSAKEDSVDASFRISYCIARNGKNHTIGENLILPSIKDAVSCMFGED</sequence>
<proteinExistence type="predicted"/>
<dbReference type="Proteomes" id="UP000325440">
    <property type="component" value="Unassembled WGS sequence"/>
</dbReference>
<dbReference type="EMBL" id="CABPRJ010001474">
    <property type="protein sequence ID" value="VVC38458.1"/>
    <property type="molecule type" value="Genomic_DNA"/>
</dbReference>
<dbReference type="AlphaFoldDB" id="A0A5E4N1A4"/>